<dbReference type="AlphaFoldDB" id="A0A1K0ILT1"/>
<protein>
    <submittedName>
        <fullName evidence="1">Uncharacterized protein</fullName>
    </submittedName>
</protein>
<organism evidence="1">
    <name type="scientific">Cupriavidus necator</name>
    <name type="common">Alcaligenes eutrophus</name>
    <name type="synonym">Ralstonia eutropha</name>
    <dbReference type="NCBI Taxonomy" id="106590"/>
    <lineage>
        <taxon>Bacteria</taxon>
        <taxon>Pseudomonadati</taxon>
        <taxon>Pseudomonadota</taxon>
        <taxon>Betaproteobacteria</taxon>
        <taxon>Burkholderiales</taxon>
        <taxon>Burkholderiaceae</taxon>
        <taxon>Cupriavidus</taxon>
    </lineage>
</organism>
<sequence>MMLYPAGPDWAHTFQTDMAAPALAARLADAHGFTRSTLFQPFGAGRGTVVAQREHLLVLAVHAADGQHWYEVTPSLEMQNLLWSFSHGYASQWSALELKALCGCTTWPDVIALARQQFAAAVRSLERALAGLPERDAPAVVPDMPSYDGDVMELPGDYLASMTGMEVSECAH</sequence>
<proteinExistence type="predicted"/>
<dbReference type="EMBL" id="FMSH01000401">
    <property type="protein sequence ID" value="SCU86642.1"/>
    <property type="molecule type" value="Genomic_DNA"/>
</dbReference>
<gene>
    <name evidence="1" type="ORF">CNECB9_460009</name>
</gene>
<accession>A0A1K0ILT1</accession>
<name>A0A1K0ILT1_CUPNE</name>
<reference evidence="1" key="1">
    <citation type="submission" date="2016-09" db="EMBL/GenBank/DDBJ databases">
        <authorList>
            <person name="Capua I."/>
            <person name="De Benedictis P."/>
            <person name="Joannis T."/>
            <person name="Lombin L.H."/>
            <person name="Cattoli G."/>
        </authorList>
    </citation>
    <scope>NUCLEOTIDE SEQUENCE</scope>
    <source>
        <strain evidence="1">B9</strain>
    </source>
</reference>
<dbReference type="RefSeq" id="WP_340528097.1">
    <property type="nucleotide sequence ID" value="NZ_FMSH01000401.1"/>
</dbReference>
<evidence type="ECO:0000313" key="1">
    <source>
        <dbReference type="EMBL" id="SCU86642.1"/>
    </source>
</evidence>